<dbReference type="InterPro" id="IPR050982">
    <property type="entry name" value="Auxin_biosynth/cation_transpt"/>
</dbReference>
<evidence type="ECO:0000313" key="5">
    <source>
        <dbReference type="Proteomes" id="UP000813824"/>
    </source>
</evidence>
<dbReference type="GO" id="GO:0050660">
    <property type="term" value="F:flavin adenine dinucleotide binding"/>
    <property type="evidence" value="ECO:0007669"/>
    <property type="project" value="InterPro"/>
</dbReference>
<organism evidence="4 5">
    <name type="scientific">Cristinia sonorae</name>
    <dbReference type="NCBI Taxonomy" id="1940300"/>
    <lineage>
        <taxon>Eukaryota</taxon>
        <taxon>Fungi</taxon>
        <taxon>Dikarya</taxon>
        <taxon>Basidiomycota</taxon>
        <taxon>Agaricomycotina</taxon>
        <taxon>Agaricomycetes</taxon>
        <taxon>Agaricomycetidae</taxon>
        <taxon>Agaricales</taxon>
        <taxon>Pleurotineae</taxon>
        <taxon>Stephanosporaceae</taxon>
        <taxon>Cristinia</taxon>
    </lineage>
</organism>
<accession>A0A8K0XLJ1</accession>
<dbReference type="InterPro" id="IPR020946">
    <property type="entry name" value="Flavin_mOase-like"/>
</dbReference>
<proteinExistence type="predicted"/>
<evidence type="ECO:0000256" key="1">
    <source>
        <dbReference type="ARBA" id="ARBA00022630"/>
    </source>
</evidence>
<keyword evidence="4" id="KW-0503">Monooxygenase</keyword>
<dbReference type="Proteomes" id="UP000813824">
    <property type="component" value="Unassembled WGS sequence"/>
</dbReference>
<keyword evidence="2" id="KW-0274">FAD</keyword>
<dbReference type="SUPFAM" id="SSF51905">
    <property type="entry name" value="FAD/NAD(P)-binding domain"/>
    <property type="match status" value="1"/>
</dbReference>
<dbReference type="GO" id="GO:0050661">
    <property type="term" value="F:NADP binding"/>
    <property type="evidence" value="ECO:0007669"/>
    <property type="project" value="InterPro"/>
</dbReference>
<evidence type="ECO:0000256" key="3">
    <source>
        <dbReference type="ARBA" id="ARBA00023002"/>
    </source>
</evidence>
<dbReference type="OrthoDB" id="74360at2759"/>
<sequence length="584" mass="64633">MTIAQDSIDPRAVAHAWLTAFADAITNGDVTGIVDTFLPFGWFKDVLTFTWNFRSLEGPEKISAYLSDSGKFAPGYISSVKPYEDRWVRPSAVPAGKQTSVEVPFTYETPVAVGKGYARLLEGPEGRWKALSVCMFLTDLKGHEEQQFESGIYGGHTLAWADVYAERRLKVETDPQVLIVGSSQVGMTVAAVCKQNGYRALLIEKTPRVGDIWRNRYPTLALHTTRRQHELLYQPYPTTWPQFTPKDKFADWSESYALHQDLVVWTSSQIDGKPVYHEDSRRWDVTINRNGTKATVHPTYIVMATGGLGSPVLVPLPGFSEFKGTTLHAQDYRGGISYEGKNVVVVGAANSSIDICQDLCFHKAKSVTMIQRSATCVIGGETVEKHLMEIFKDDEPSTVGDLKFTTLPLGLYKKLEMARTQEMWEADKELFDKLRKGGLKLYMGPNGEGQSVMAFERGGGYWIDKGGADLIARGEIKVKQGTEPSAYTPSGLKFKDGSELEADVVIFATGFMTIRETALKIFGEDTLKNIGRLHGLDQEGEFNAFRPSGHPGLWFATGAASIARMLSKPLVIQLKALDLGLMTL</sequence>
<name>A0A8K0XLJ1_9AGAR</name>
<gene>
    <name evidence="4" type="ORF">BXZ70DRAFT_954521</name>
</gene>
<dbReference type="GO" id="GO:0004499">
    <property type="term" value="F:N,N-dimethylaniline monooxygenase activity"/>
    <property type="evidence" value="ECO:0007669"/>
    <property type="project" value="InterPro"/>
</dbReference>
<dbReference type="Gene3D" id="3.50.50.60">
    <property type="entry name" value="FAD/NAD(P)-binding domain"/>
    <property type="match status" value="2"/>
</dbReference>
<keyword evidence="5" id="KW-1185">Reference proteome</keyword>
<keyword evidence="3" id="KW-0560">Oxidoreductase</keyword>
<dbReference type="PANTHER" id="PTHR43539:SF68">
    <property type="entry name" value="FLAVIN-BINDING MONOOXYGENASE-LIKE PROTEIN (AFU_ORTHOLOGUE AFUA_4G09220)"/>
    <property type="match status" value="1"/>
</dbReference>
<evidence type="ECO:0000313" key="4">
    <source>
        <dbReference type="EMBL" id="KAH8089937.1"/>
    </source>
</evidence>
<dbReference type="AlphaFoldDB" id="A0A8K0XLJ1"/>
<dbReference type="InterPro" id="IPR036188">
    <property type="entry name" value="FAD/NAD-bd_sf"/>
</dbReference>
<reference evidence="4" key="1">
    <citation type="journal article" date="2021" name="New Phytol.">
        <title>Evolutionary innovations through gain and loss of genes in the ectomycorrhizal Boletales.</title>
        <authorList>
            <person name="Wu G."/>
            <person name="Miyauchi S."/>
            <person name="Morin E."/>
            <person name="Kuo A."/>
            <person name="Drula E."/>
            <person name="Varga T."/>
            <person name="Kohler A."/>
            <person name="Feng B."/>
            <person name="Cao Y."/>
            <person name="Lipzen A."/>
            <person name="Daum C."/>
            <person name="Hundley H."/>
            <person name="Pangilinan J."/>
            <person name="Johnson J."/>
            <person name="Barry K."/>
            <person name="LaButti K."/>
            <person name="Ng V."/>
            <person name="Ahrendt S."/>
            <person name="Min B."/>
            <person name="Choi I.G."/>
            <person name="Park H."/>
            <person name="Plett J.M."/>
            <person name="Magnuson J."/>
            <person name="Spatafora J.W."/>
            <person name="Nagy L.G."/>
            <person name="Henrissat B."/>
            <person name="Grigoriev I.V."/>
            <person name="Yang Z.L."/>
            <person name="Xu J."/>
            <person name="Martin F.M."/>
        </authorList>
    </citation>
    <scope>NUCLEOTIDE SEQUENCE</scope>
    <source>
        <strain evidence="4">KKN 215</strain>
    </source>
</reference>
<dbReference type="PANTHER" id="PTHR43539">
    <property type="entry name" value="FLAVIN-BINDING MONOOXYGENASE-LIKE PROTEIN (AFU_ORTHOLOGUE AFUA_4G09220)"/>
    <property type="match status" value="1"/>
</dbReference>
<dbReference type="EMBL" id="JAEVFJ010000038">
    <property type="protein sequence ID" value="KAH8089937.1"/>
    <property type="molecule type" value="Genomic_DNA"/>
</dbReference>
<dbReference type="Pfam" id="PF00743">
    <property type="entry name" value="FMO-like"/>
    <property type="match status" value="1"/>
</dbReference>
<keyword evidence="1" id="KW-0285">Flavoprotein</keyword>
<comment type="caution">
    <text evidence="4">The sequence shown here is derived from an EMBL/GenBank/DDBJ whole genome shotgun (WGS) entry which is preliminary data.</text>
</comment>
<protein>
    <submittedName>
        <fullName evidence="4">Dimethylaniline monooxygenase (N-oxide-forming)</fullName>
    </submittedName>
</protein>
<evidence type="ECO:0000256" key="2">
    <source>
        <dbReference type="ARBA" id="ARBA00022827"/>
    </source>
</evidence>